<organism evidence="1 2">
    <name type="scientific">Larimichthys crocea</name>
    <name type="common">Large yellow croaker</name>
    <name type="synonym">Pseudosciaena crocea</name>
    <dbReference type="NCBI Taxonomy" id="215358"/>
    <lineage>
        <taxon>Eukaryota</taxon>
        <taxon>Metazoa</taxon>
        <taxon>Chordata</taxon>
        <taxon>Craniata</taxon>
        <taxon>Vertebrata</taxon>
        <taxon>Euteleostomi</taxon>
        <taxon>Actinopterygii</taxon>
        <taxon>Neopterygii</taxon>
        <taxon>Teleostei</taxon>
        <taxon>Neoteleostei</taxon>
        <taxon>Acanthomorphata</taxon>
        <taxon>Eupercaria</taxon>
        <taxon>Sciaenidae</taxon>
        <taxon>Larimichthys</taxon>
    </lineage>
</organism>
<dbReference type="EMBL" id="CM011680">
    <property type="protein sequence ID" value="TMS17095.1"/>
    <property type="molecule type" value="Genomic_DNA"/>
</dbReference>
<name>A0ACD3RCI9_LARCR</name>
<comment type="caution">
    <text evidence="1">The sequence shown here is derived from an EMBL/GenBank/DDBJ whole genome shotgun (WGS) entry which is preliminary data.</text>
</comment>
<accession>A0ACD3RCI9</accession>
<keyword evidence="2" id="KW-1185">Reference proteome</keyword>
<gene>
    <name evidence="1" type="ORF">E3U43_001164</name>
</gene>
<dbReference type="Proteomes" id="UP000793456">
    <property type="component" value="Chromosome VII"/>
</dbReference>
<proteinExistence type="predicted"/>
<evidence type="ECO:0000313" key="1">
    <source>
        <dbReference type="EMBL" id="TMS17095.1"/>
    </source>
</evidence>
<protein>
    <submittedName>
        <fullName evidence="1">Uncharacterized protein</fullName>
    </submittedName>
</protein>
<reference evidence="1" key="1">
    <citation type="submission" date="2018-11" db="EMBL/GenBank/DDBJ databases">
        <title>The sequence and de novo assembly of Larimichthys crocea genome using PacBio and Hi-C technologies.</title>
        <authorList>
            <person name="Xu P."/>
            <person name="Chen B."/>
            <person name="Zhou Z."/>
            <person name="Ke Q."/>
            <person name="Wu Y."/>
            <person name="Bai H."/>
            <person name="Pu F."/>
        </authorList>
    </citation>
    <scope>NUCLEOTIDE SEQUENCE</scope>
    <source>
        <tissue evidence="1">Muscle</tissue>
    </source>
</reference>
<evidence type="ECO:0000313" key="2">
    <source>
        <dbReference type="Proteomes" id="UP000793456"/>
    </source>
</evidence>
<sequence>MEGTESTTRGRTTARDRNQEADQSVLMYSKPLHRFVQREPRILGIAIVIFGCAEFLMGFYLAIENVMTSYKIFIPYWQGLLFIVCGSLSLYTGLHPSKKMVTVSLAMYIMSILGIVVSVGYRIDNFFYLSYPTLWGHWGDYSDWGFYRMIVIVIFGCAEFLMGFHLASENVITSYKIYTPYWQGFLFIVCGSLSIYTGLHPSKKMVTVSLAMYIMSILGIVVSVGYRIFSFAHLSDLRYRTRWGDYSDWGFYRMEQLLVVEIILFISSLCVSVLLIFLCAVARLALKSTHTQIAIVIFGCAEFLMGFHLASENVMTSYKIYTPYWQGFLFIVCGSLSIYTGLHPSKKMDVQYHPFKRP</sequence>